<evidence type="ECO:0000256" key="1">
    <source>
        <dbReference type="ARBA" id="ARBA00004191"/>
    </source>
</evidence>
<gene>
    <name evidence="11" type="ORF">I2501_02150</name>
</gene>
<evidence type="ECO:0000256" key="7">
    <source>
        <dbReference type="ARBA" id="ARBA00048421"/>
    </source>
</evidence>
<evidence type="ECO:0000259" key="10">
    <source>
        <dbReference type="Pfam" id="PF05506"/>
    </source>
</evidence>
<name>A0A931B4N2_9ACTN</name>
<evidence type="ECO:0000256" key="2">
    <source>
        <dbReference type="ARBA" id="ARBA00009717"/>
    </source>
</evidence>
<dbReference type="PANTHER" id="PTHR31956">
    <property type="entry name" value="NON-SPECIFIC PHOSPHOLIPASE C4-RELATED"/>
    <property type="match status" value="1"/>
</dbReference>
<dbReference type="InterPro" id="IPR017850">
    <property type="entry name" value="Alkaline_phosphatase_core_sf"/>
</dbReference>
<sequence>MSSSLNRRRFLQLAGGTAAASVLSTSVARAASIPANRATGSLRDVEHIVVLMQENRSFDHYFGTLRGVRGFGDPHPVTLPSGKPVWYQNDGGAGGGKDVLPFHPDAPDLGLQFLEDLPHDWNSTHGALNNGGYDRWVPTKSATSMAHLTRDDIPFHYALAETFTVCDAYHCSLLGPTDPNRYYMWTGYVGNDGKGGGPVISNAEAGYGWTTYPERLEAAGVSWKIYQDVGTGLDANGSWGWTSDAYIGNYGDNSLLYFDQYRTANPGDPLYDKARTGTNASAGDGFFDVLRSDVKAGKLPQVSWIVAPEAFTEHPNWPVNYGAWYISQVLDALTADPEVWSRTALLITYDENDGFFDHLVPPFAPADAAQGASTADTSLEIYSAGGGAVAGPYGLGPRVPMLVVSPWSTGGYVCSQTFDHTSIIQFIEQRFGVHEPNISPWRRAVCGDLTSAFDFRRHDDAAPSLPSTAGYLPPDKNRHPDYVPTLPANPALPKQERGTRPSRPLPYDLAVDGSVDASGALTVGFASHGGAGANFFATSTSRTDGPWTFTVGAGRSLSHVWTAPGAAAAKPGPYELTVHGPSGFLRQFRGEPGQLGVEVTARHEGASGELRLTLANHGKASAHVVLVDAYGVHGPVTLTLRAGATAVHQVDTRRTNGWYDVSVLTDGRPSDLRRLAGRVETGRAGTSDPAIGRG</sequence>
<dbReference type="NCBIfam" id="TIGR03396">
    <property type="entry name" value="PC_PLC"/>
    <property type="match status" value="1"/>
</dbReference>
<feature type="domain" description="Bacterial phospholipase C C-terminal" evidence="10">
    <location>
        <begin position="501"/>
        <end position="590"/>
    </location>
</feature>
<keyword evidence="4" id="KW-0964">Secreted</keyword>
<evidence type="ECO:0000313" key="12">
    <source>
        <dbReference type="Proteomes" id="UP000657385"/>
    </source>
</evidence>
<reference evidence="11" key="1">
    <citation type="submission" date="2020-11" db="EMBL/GenBank/DDBJ databases">
        <title>Isolation and identification of active actinomycetes.</title>
        <authorList>
            <person name="Yu B."/>
        </authorList>
    </citation>
    <scope>NUCLEOTIDE SEQUENCE</scope>
    <source>
        <strain evidence="11">NEAU-YB345</strain>
    </source>
</reference>
<dbReference type="CDD" id="cd16014">
    <property type="entry name" value="PLC"/>
    <property type="match status" value="1"/>
</dbReference>
<accession>A0A931B4N2</accession>
<keyword evidence="6" id="KW-0843">Virulence</keyword>
<dbReference type="Pfam" id="PF05506">
    <property type="entry name" value="PLipase_C_C"/>
    <property type="match status" value="2"/>
</dbReference>
<dbReference type="AlphaFoldDB" id="A0A931B4N2"/>
<evidence type="ECO:0000313" key="11">
    <source>
        <dbReference type="EMBL" id="MBF9066840.1"/>
    </source>
</evidence>
<evidence type="ECO:0000256" key="6">
    <source>
        <dbReference type="ARBA" id="ARBA00023026"/>
    </source>
</evidence>
<dbReference type="InterPro" id="IPR017767">
    <property type="entry name" value="PC-PLC"/>
</dbReference>
<dbReference type="EMBL" id="JADPRT010000001">
    <property type="protein sequence ID" value="MBF9066840.1"/>
    <property type="molecule type" value="Genomic_DNA"/>
</dbReference>
<evidence type="ECO:0000256" key="5">
    <source>
        <dbReference type="ARBA" id="ARBA00022801"/>
    </source>
</evidence>
<dbReference type="PROSITE" id="PS51318">
    <property type="entry name" value="TAT"/>
    <property type="match status" value="1"/>
</dbReference>
<keyword evidence="9" id="KW-0732">Signal</keyword>
<keyword evidence="4" id="KW-0134">Cell wall</keyword>
<feature type="domain" description="Bacterial phospholipase C C-terminal" evidence="10">
    <location>
        <begin position="598"/>
        <end position="678"/>
    </location>
</feature>
<comment type="similarity">
    <text evidence="2">Belongs to the bacterial phospholipase C family.</text>
</comment>
<dbReference type="PANTHER" id="PTHR31956:SF1">
    <property type="entry name" value="NON-SPECIFIC PHOSPHOLIPASE C1"/>
    <property type="match status" value="1"/>
</dbReference>
<organism evidence="11 12">
    <name type="scientific">Streptacidiphilus fuscans</name>
    <dbReference type="NCBI Taxonomy" id="2789292"/>
    <lineage>
        <taxon>Bacteria</taxon>
        <taxon>Bacillati</taxon>
        <taxon>Actinomycetota</taxon>
        <taxon>Actinomycetes</taxon>
        <taxon>Kitasatosporales</taxon>
        <taxon>Streptomycetaceae</taxon>
        <taxon>Streptacidiphilus</taxon>
    </lineage>
</organism>
<protein>
    <recommendedName>
        <fullName evidence="3">phospholipase C</fullName>
        <ecNumber evidence="3">3.1.4.3</ecNumber>
    </recommendedName>
</protein>
<feature type="chain" id="PRO_5037598598" description="phospholipase C" evidence="9">
    <location>
        <begin position="31"/>
        <end position="694"/>
    </location>
</feature>
<comment type="caution">
    <text evidence="11">The sequence shown here is derived from an EMBL/GenBank/DDBJ whole genome shotgun (WGS) entry which is preliminary data.</text>
</comment>
<proteinExistence type="inferred from homology"/>
<keyword evidence="12" id="KW-1185">Reference proteome</keyword>
<comment type="subcellular location">
    <subcellularLocation>
        <location evidence="1">Secreted</location>
        <location evidence="1">Cell wall</location>
    </subcellularLocation>
</comment>
<keyword evidence="5" id="KW-0378">Hydrolase</keyword>
<evidence type="ECO:0000256" key="4">
    <source>
        <dbReference type="ARBA" id="ARBA00022512"/>
    </source>
</evidence>
<dbReference type="Proteomes" id="UP000657385">
    <property type="component" value="Unassembled WGS sequence"/>
</dbReference>
<evidence type="ECO:0000256" key="9">
    <source>
        <dbReference type="SAM" id="SignalP"/>
    </source>
</evidence>
<dbReference type="Pfam" id="PF04185">
    <property type="entry name" value="Phosphoesterase"/>
    <property type="match status" value="1"/>
</dbReference>
<dbReference type="InterPro" id="IPR007312">
    <property type="entry name" value="Phosphoesterase"/>
</dbReference>
<dbReference type="InterPro" id="IPR008475">
    <property type="entry name" value="PLipase_C_C"/>
</dbReference>
<evidence type="ECO:0000256" key="8">
    <source>
        <dbReference type="SAM" id="MobiDB-lite"/>
    </source>
</evidence>
<feature type="signal peptide" evidence="9">
    <location>
        <begin position="1"/>
        <end position="30"/>
    </location>
</feature>
<dbReference type="RefSeq" id="WP_196192016.1">
    <property type="nucleotide sequence ID" value="NZ_JADPRT010000001.1"/>
</dbReference>
<feature type="region of interest" description="Disordered" evidence="8">
    <location>
        <begin position="464"/>
        <end position="504"/>
    </location>
</feature>
<evidence type="ECO:0000256" key="3">
    <source>
        <dbReference type="ARBA" id="ARBA00012018"/>
    </source>
</evidence>
<comment type="catalytic activity">
    <reaction evidence="7">
        <text>a 1,2-diacyl-sn-glycero-3-phosphocholine + H2O = phosphocholine + a 1,2-diacyl-sn-glycerol + H(+)</text>
        <dbReference type="Rhea" id="RHEA:10604"/>
        <dbReference type="ChEBI" id="CHEBI:15377"/>
        <dbReference type="ChEBI" id="CHEBI:15378"/>
        <dbReference type="ChEBI" id="CHEBI:17815"/>
        <dbReference type="ChEBI" id="CHEBI:57643"/>
        <dbReference type="ChEBI" id="CHEBI:295975"/>
        <dbReference type="EC" id="3.1.4.3"/>
    </reaction>
    <physiologicalReaction direction="left-to-right" evidence="7">
        <dbReference type="Rhea" id="RHEA:10605"/>
    </physiologicalReaction>
</comment>
<dbReference type="GO" id="GO:0034480">
    <property type="term" value="F:phosphatidylcholine phospholipase C activity"/>
    <property type="evidence" value="ECO:0007669"/>
    <property type="project" value="UniProtKB-EC"/>
</dbReference>
<dbReference type="GO" id="GO:0016042">
    <property type="term" value="P:lipid catabolic process"/>
    <property type="evidence" value="ECO:0007669"/>
    <property type="project" value="InterPro"/>
</dbReference>
<dbReference type="Gene3D" id="3.40.720.10">
    <property type="entry name" value="Alkaline Phosphatase, subunit A"/>
    <property type="match status" value="2"/>
</dbReference>
<dbReference type="EC" id="3.1.4.3" evidence="3"/>
<dbReference type="InterPro" id="IPR006311">
    <property type="entry name" value="TAT_signal"/>
</dbReference>